<dbReference type="UniPathway" id="UPA00378"/>
<comment type="pathway">
    <text evidence="2">Protein modification; protein glycosylation.</text>
</comment>
<evidence type="ECO:0000256" key="7">
    <source>
        <dbReference type="ARBA" id="ARBA00022692"/>
    </source>
</evidence>
<protein>
    <recommendedName>
        <fullName evidence="4">dolichyl-phosphate-mannose--protein mannosyltransferase</fullName>
        <ecNumber evidence="4">2.4.1.109</ecNumber>
    </recommendedName>
</protein>
<organism evidence="17 18">
    <name type="scientific">Choanephora cucurbitarum</name>
    <dbReference type="NCBI Taxonomy" id="101091"/>
    <lineage>
        <taxon>Eukaryota</taxon>
        <taxon>Fungi</taxon>
        <taxon>Fungi incertae sedis</taxon>
        <taxon>Mucoromycota</taxon>
        <taxon>Mucoromycotina</taxon>
        <taxon>Mucoromycetes</taxon>
        <taxon>Mucorales</taxon>
        <taxon>Mucorineae</taxon>
        <taxon>Choanephoraceae</taxon>
        <taxon>Choanephoroideae</taxon>
        <taxon>Choanephora</taxon>
    </lineage>
</organism>
<evidence type="ECO:0000256" key="5">
    <source>
        <dbReference type="ARBA" id="ARBA00022676"/>
    </source>
</evidence>
<evidence type="ECO:0000313" key="18">
    <source>
        <dbReference type="Proteomes" id="UP000093000"/>
    </source>
</evidence>
<feature type="domain" description="MIR" evidence="16">
    <location>
        <begin position="384"/>
        <end position="442"/>
    </location>
</feature>
<dbReference type="SUPFAM" id="SSF82109">
    <property type="entry name" value="MIR domain"/>
    <property type="match status" value="1"/>
</dbReference>
<evidence type="ECO:0000313" key="17">
    <source>
        <dbReference type="EMBL" id="OBZ91151.1"/>
    </source>
</evidence>
<keyword evidence="11 15" id="KW-0472">Membrane</keyword>
<evidence type="ECO:0000256" key="10">
    <source>
        <dbReference type="ARBA" id="ARBA00022989"/>
    </source>
</evidence>
<keyword evidence="9" id="KW-0256">Endoplasmic reticulum</keyword>
<proteinExistence type="inferred from homology"/>
<keyword evidence="18" id="KW-1185">Reference proteome</keyword>
<dbReference type="AlphaFoldDB" id="A0A1C7NPV2"/>
<feature type="transmembrane region" description="Helical" evidence="15">
    <location>
        <begin position="184"/>
        <end position="203"/>
    </location>
</feature>
<accession>A0A1C7NPV2</accession>
<evidence type="ECO:0000256" key="8">
    <source>
        <dbReference type="ARBA" id="ARBA00022737"/>
    </source>
</evidence>
<evidence type="ECO:0000256" key="12">
    <source>
        <dbReference type="ARBA" id="ARBA00045085"/>
    </source>
</evidence>
<dbReference type="PROSITE" id="PS50919">
    <property type="entry name" value="MIR"/>
    <property type="match status" value="2"/>
</dbReference>
<reference evidence="17 18" key="1">
    <citation type="submission" date="2016-03" db="EMBL/GenBank/DDBJ databases">
        <title>Choanephora cucurbitarum.</title>
        <authorList>
            <person name="Min B."/>
            <person name="Park H."/>
            <person name="Park J.-H."/>
            <person name="Shin H.-D."/>
            <person name="Choi I.-G."/>
        </authorList>
    </citation>
    <scope>NUCLEOTIDE SEQUENCE [LARGE SCALE GENOMIC DNA]</scope>
    <source>
        <strain evidence="17 18">KUS-F28377</strain>
    </source>
</reference>
<comment type="catalytic activity">
    <reaction evidence="12">
        <text>a di-trans,poly-cis-dolichyl beta-D-mannosyl phosphate + L-threonyl-[protein] = 3-O-(alpha-D-mannosyl)-L-threonyl-[protein] + a di-trans,poly-cis-dolichyl phosphate + H(+)</text>
        <dbReference type="Rhea" id="RHEA:53396"/>
        <dbReference type="Rhea" id="RHEA-COMP:11060"/>
        <dbReference type="Rhea" id="RHEA-COMP:13547"/>
        <dbReference type="Rhea" id="RHEA-COMP:19498"/>
        <dbReference type="Rhea" id="RHEA-COMP:19501"/>
        <dbReference type="ChEBI" id="CHEBI:15378"/>
        <dbReference type="ChEBI" id="CHEBI:30013"/>
        <dbReference type="ChEBI" id="CHEBI:57683"/>
        <dbReference type="ChEBI" id="CHEBI:58211"/>
        <dbReference type="ChEBI" id="CHEBI:137323"/>
        <dbReference type="EC" id="2.4.1.109"/>
    </reaction>
</comment>
<comment type="catalytic activity">
    <reaction evidence="13">
        <text>a di-trans,poly-cis-dolichyl beta-D-mannosyl phosphate + L-seryl-[protein] = 3-O-(alpha-D-mannosyl)-L-seryl-[protein] + a di-trans,poly-cis-dolichyl phosphate + H(+)</text>
        <dbReference type="Rhea" id="RHEA:17377"/>
        <dbReference type="Rhea" id="RHEA-COMP:9863"/>
        <dbReference type="Rhea" id="RHEA-COMP:13546"/>
        <dbReference type="Rhea" id="RHEA-COMP:19498"/>
        <dbReference type="Rhea" id="RHEA-COMP:19501"/>
        <dbReference type="ChEBI" id="CHEBI:15378"/>
        <dbReference type="ChEBI" id="CHEBI:29999"/>
        <dbReference type="ChEBI" id="CHEBI:57683"/>
        <dbReference type="ChEBI" id="CHEBI:58211"/>
        <dbReference type="ChEBI" id="CHEBI:137321"/>
        <dbReference type="EC" id="2.4.1.109"/>
    </reaction>
</comment>
<comment type="caution">
    <text evidence="17">The sequence shown here is derived from an EMBL/GenBank/DDBJ whole genome shotgun (WGS) entry which is preliminary data.</text>
</comment>
<feature type="region of interest" description="Disordered" evidence="14">
    <location>
        <begin position="837"/>
        <end position="883"/>
    </location>
</feature>
<evidence type="ECO:0000256" key="2">
    <source>
        <dbReference type="ARBA" id="ARBA00004922"/>
    </source>
</evidence>
<dbReference type="STRING" id="101091.A0A1C7NPV2"/>
<evidence type="ECO:0000259" key="16">
    <source>
        <dbReference type="PROSITE" id="PS50919"/>
    </source>
</evidence>
<keyword evidence="10 15" id="KW-1133">Transmembrane helix</keyword>
<dbReference type="Pfam" id="PF02815">
    <property type="entry name" value="MIR"/>
    <property type="match status" value="1"/>
</dbReference>
<dbReference type="PANTHER" id="PTHR10050:SF46">
    <property type="entry name" value="PROTEIN O-MANNOSYL-TRANSFERASE 2"/>
    <property type="match status" value="1"/>
</dbReference>
<dbReference type="Proteomes" id="UP000093000">
    <property type="component" value="Unassembled WGS sequence"/>
</dbReference>
<evidence type="ECO:0000256" key="3">
    <source>
        <dbReference type="ARBA" id="ARBA00007222"/>
    </source>
</evidence>
<dbReference type="InParanoid" id="A0A1C7NPV2"/>
<dbReference type="InterPro" id="IPR016093">
    <property type="entry name" value="MIR_motif"/>
</dbReference>
<feature type="compositionally biased region" description="Basic and acidic residues" evidence="14">
    <location>
        <begin position="842"/>
        <end position="863"/>
    </location>
</feature>
<gene>
    <name evidence="17" type="primary">PMT1_2</name>
    <name evidence="17" type="ORF">A0J61_00800</name>
</gene>
<evidence type="ECO:0000256" key="1">
    <source>
        <dbReference type="ARBA" id="ARBA00004477"/>
    </source>
</evidence>
<evidence type="ECO:0000256" key="15">
    <source>
        <dbReference type="SAM" id="Phobius"/>
    </source>
</evidence>
<dbReference type="InterPro" id="IPR003342">
    <property type="entry name" value="ArnT-like_N"/>
</dbReference>
<evidence type="ECO:0000256" key="4">
    <source>
        <dbReference type="ARBA" id="ARBA00012839"/>
    </source>
</evidence>
<feature type="transmembrane region" description="Helical" evidence="15">
    <location>
        <begin position="263"/>
        <end position="285"/>
    </location>
</feature>
<evidence type="ECO:0000256" key="9">
    <source>
        <dbReference type="ARBA" id="ARBA00022824"/>
    </source>
</evidence>
<evidence type="ECO:0000256" key="6">
    <source>
        <dbReference type="ARBA" id="ARBA00022679"/>
    </source>
</evidence>
<feature type="transmembrane region" description="Helical" evidence="15">
    <location>
        <begin position="232"/>
        <end position="251"/>
    </location>
</feature>
<keyword evidence="7 15" id="KW-0812">Transmembrane</keyword>
<dbReference type="Pfam" id="PF02366">
    <property type="entry name" value="PMT"/>
    <property type="match status" value="1"/>
</dbReference>
<dbReference type="GO" id="GO:0004169">
    <property type="term" value="F:dolichyl-phosphate-mannose-protein mannosyltransferase activity"/>
    <property type="evidence" value="ECO:0007669"/>
    <property type="project" value="UniProtKB-EC"/>
</dbReference>
<keyword evidence="6 17" id="KW-0808">Transferase</keyword>
<dbReference type="Gene3D" id="2.80.10.50">
    <property type="match status" value="1"/>
</dbReference>
<dbReference type="PANTHER" id="PTHR10050">
    <property type="entry name" value="DOLICHYL-PHOSPHATE-MANNOSE--PROTEIN MANNOSYLTRANSFERASE"/>
    <property type="match status" value="1"/>
</dbReference>
<comment type="similarity">
    <text evidence="3">Belongs to the glycosyltransferase 39 family.</text>
</comment>
<dbReference type="EC" id="2.4.1.109" evidence="4"/>
<keyword evidence="5 17" id="KW-0328">Glycosyltransferase</keyword>
<evidence type="ECO:0000256" key="11">
    <source>
        <dbReference type="ARBA" id="ARBA00023136"/>
    </source>
</evidence>
<dbReference type="InterPro" id="IPR027005">
    <property type="entry name" value="PMT-like"/>
</dbReference>
<feature type="domain" description="MIR" evidence="16">
    <location>
        <begin position="320"/>
        <end position="374"/>
    </location>
</feature>
<dbReference type="EMBL" id="LUGH01000020">
    <property type="protein sequence ID" value="OBZ91151.1"/>
    <property type="molecule type" value="Genomic_DNA"/>
</dbReference>
<feature type="transmembrane region" description="Helical" evidence="15">
    <location>
        <begin position="93"/>
        <end position="111"/>
    </location>
</feature>
<feature type="transmembrane region" description="Helical" evidence="15">
    <location>
        <begin position="131"/>
        <end position="150"/>
    </location>
</feature>
<feature type="transmembrane region" description="Helical" evidence="15">
    <location>
        <begin position="601"/>
        <end position="619"/>
    </location>
</feature>
<feature type="transmembrane region" description="Helical" evidence="15">
    <location>
        <begin position="650"/>
        <end position="671"/>
    </location>
</feature>
<dbReference type="GO" id="GO:0005789">
    <property type="term" value="C:endoplasmic reticulum membrane"/>
    <property type="evidence" value="ECO:0007669"/>
    <property type="project" value="UniProtKB-SubCell"/>
</dbReference>
<dbReference type="OrthoDB" id="292747at2759"/>
<dbReference type="SMART" id="SM00472">
    <property type="entry name" value="MIR"/>
    <property type="match status" value="3"/>
</dbReference>
<sequence length="883" mass="101548">MFSVRSRKASDRQEKDPFIMEDDEKYGKKHYAYKESIWADKMQDRFRLFILTCLGLYLRVMNLEYPAFVVESELETTRQVNWYMASKFFIGKFPPLLGMIASGVTRVVGYYGTEDLIYPGQPFTEFPIITVRRFSALLGALLIPLCYLTLRNMNHSRSSATMAAALLVFENGIITQSRYATPEIYVLFFSALTTCLWTYMHTFSQESQNMLHMSALQTATGISMGCAISSKWTGILVFPMIWSSIVIDTWYKICDKKNRIKPVLIQIFGYLFTVGIVPLAVYLSIFCLHLQLIPNKGDHDLSLSTKLRYSLEGNNYDTSQPDIAYGSQIVIKHEATAGGYLHSHKKRFSGGSTQQEVTLYPHIDLNNIWTVHKAGELWNTSQPLEKVRNRDMIRLEHFSSSRKLHSHDVRPQISNRKEHSEVTAYGDKFIADHNDFWVLHIIDEQGYPSLNTSILWKPLEQRFRLQHIRGCALISHNIYYAPPEGENHQEVTCMASAHPVISNWIVESAFHDKLQNTTLITYNNPTLLQKIQEVHVLMYDYTNMIYDRLKAGGKGDTSTRSDSGNNQTPSAWLLKRTAMPLWNLMVGNATYMTLNPVVQRVSVTMIAVYFGYFALYTFLTKRQVKLPSCLTWLNATGMDAILHDHYTKSFYFFLYAFITQVVCLRFLPHHILSMPDILSAVYYGIGLTGVMLEACTSRWPSFWRRLCLYGLLLTSIIRFTQLSHLSYGGHKWTRSECEKSQLDIDCYKFPPSELERQELIKNNGNSSSFIFQLDLPLRSESYKYDMGEETEADKNVAILKQAVYLKEAQKATGIYRYHRVLPTPGISAEEAAAWTEEVTEGGFRREEEARRQQAEELQKKQEEEQQAANSNQPITEEAIEERA</sequence>
<keyword evidence="8" id="KW-0677">Repeat</keyword>
<dbReference type="InterPro" id="IPR036300">
    <property type="entry name" value="MIR_dom_sf"/>
</dbReference>
<evidence type="ECO:0000256" key="14">
    <source>
        <dbReference type="SAM" id="MobiDB-lite"/>
    </source>
</evidence>
<evidence type="ECO:0000256" key="13">
    <source>
        <dbReference type="ARBA" id="ARBA00045102"/>
    </source>
</evidence>
<name>A0A1C7NPV2_9FUNG</name>
<comment type="subcellular location">
    <subcellularLocation>
        <location evidence="1">Endoplasmic reticulum membrane</location>
        <topology evidence="1">Multi-pass membrane protein</topology>
    </subcellularLocation>
</comment>